<keyword evidence="1" id="KW-0732">Signal</keyword>
<evidence type="ECO:0000256" key="1">
    <source>
        <dbReference type="SAM" id="SignalP"/>
    </source>
</evidence>
<evidence type="ECO:0000313" key="3">
    <source>
        <dbReference type="Proteomes" id="UP000008461"/>
    </source>
</evidence>
<keyword evidence="3" id="KW-1185">Reference proteome</keyword>
<proteinExistence type="predicted"/>
<evidence type="ECO:0000313" key="2">
    <source>
        <dbReference type="EMBL" id="AEE48127.1"/>
    </source>
</evidence>
<accession>F4KUV1</accession>
<dbReference type="NCBIfam" id="TIGR04131">
    <property type="entry name" value="Bac_Flav_CTERM"/>
    <property type="match status" value="1"/>
</dbReference>
<evidence type="ECO:0008006" key="4">
    <source>
        <dbReference type="Google" id="ProtNLM"/>
    </source>
</evidence>
<dbReference type="OrthoDB" id="7794186at2"/>
<protein>
    <recommendedName>
        <fullName evidence="4">T9SS type B sorting domain-containing protein</fullName>
    </recommendedName>
</protein>
<dbReference type="RefSeq" id="WP_013762691.1">
    <property type="nucleotide sequence ID" value="NC_015510.1"/>
</dbReference>
<feature type="signal peptide" evidence="1">
    <location>
        <begin position="1"/>
        <end position="20"/>
    </location>
</feature>
<dbReference type="InterPro" id="IPR026341">
    <property type="entry name" value="T9SS_type_B"/>
</dbReference>
<name>F4KUV1_HALH1</name>
<reference key="2">
    <citation type="submission" date="2011-04" db="EMBL/GenBank/DDBJ databases">
        <title>Complete sequence of chromosome of Haliscomenobacter hydrossis DSM 1100.</title>
        <authorList>
            <consortium name="US DOE Joint Genome Institute (JGI-PGF)"/>
            <person name="Lucas S."/>
            <person name="Han J."/>
            <person name="Lapidus A."/>
            <person name="Bruce D."/>
            <person name="Goodwin L."/>
            <person name="Pitluck S."/>
            <person name="Peters L."/>
            <person name="Kyrpides N."/>
            <person name="Mavromatis K."/>
            <person name="Ivanova N."/>
            <person name="Ovchinnikova G."/>
            <person name="Pagani I."/>
            <person name="Daligault H."/>
            <person name="Detter J.C."/>
            <person name="Han C."/>
            <person name="Land M."/>
            <person name="Hauser L."/>
            <person name="Markowitz V."/>
            <person name="Cheng J.-F."/>
            <person name="Hugenholtz P."/>
            <person name="Woyke T."/>
            <person name="Wu D."/>
            <person name="Verbarg S."/>
            <person name="Frueling A."/>
            <person name="Brambilla E."/>
            <person name="Klenk H.-P."/>
            <person name="Eisen J.A."/>
        </authorList>
    </citation>
    <scope>NUCLEOTIDE SEQUENCE</scope>
    <source>
        <strain>DSM 1100</strain>
    </source>
</reference>
<dbReference type="Pfam" id="PF13585">
    <property type="entry name" value="CHU_C"/>
    <property type="match status" value="1"/>
</dbReference>
<dbReference type="HOGENOM" id="CLU_232951_0_0_10"/>
<dbReference type="Proteomes" id="UP000008461">
    <property type="component" value="Chromosome"/>
</dbReference>
<dbReference type="STRING" id="760192.Halhy_0214"/>
<sequence>MFRPLLPTILVLLFIQTGHAADYYWVGGSGDWSDISHWATTSGGATRHNVVPTPNDRVFFDANSFTAPGQTINVNNQSIFCLDMIWDGVSNNPTFSAPANFILNVSGSLRLNANMVFSFRGAVNFLANTSGHTINMAGHRIRQTTTFAGLGGGWTLTGPMQVDTTLFIKAGSLNTGNQNISCLKLFVTPTSSVSLNLGSSRITVSGRYYRRYEWWQQDSAVVEFNRTNLTVTPGTSIIDLTSDKPLLRATGMGNVNLATVLYSNALGSGKFEVDNGGTAALLRLDMRNDSEVKGTASFDELILGPGKSFKFQAGFTYKLKKLFAIGLCTTPIQVFSSTSGTQVTFEAPADSITGNFLSLKDVRGTGGAQFVARNAADLGNNTGWTIVPKSNNNLFWVGGSGNWSNPARWSFTSGGAGGACVPTAGDNVFFDANSGNGITVTIDVENAYCRNMTWTGVLGTPTLSGAKEKGIHVFGSLTFVPNLRQNHLGDFFFEGANAGNLITSAGRIFNKDIYVDGSGTWSLADSLSVFNTFYFNQGDFNTANQRVFARNFLSRESKLRKLTLGSSLWTMRNREPQNYNILDWNINPISLILDAGNSTINFSNLYGYMTANPTGPELKYNVVLFSGGDGTLNNSFRQKQSFDTISCVTTLWDYGSNSSNVVIMRNVNYAFQINAQDTFTLGTLIVPDLCTGMVELRSSANGGHAFLKTTQSITLQRVMIQDINRIGVGTATANNSIDLGNNQGWSIVEALGRDLYWVGRGGNGDWFDPVNWSLSSGGPGGECIPTAKDNVFFDANSFNGPNQRVNNPSRFAYCKNMSWNGVTNNPIFSMWVLNAFGSVDLPNKTPGSYLSEISFRSPEKNRTILTRGFDAFNVFFRSEGSWILQDTLSAYYISMQSGEFNSNDKPVTTNYFYMSHYGFNFQTLKMGKSHWRINGNGDVNTFNFNFYVGPNARVDAGTSLLEFTNTLPVYVTYADVKFYNVLFSNAEGTATLRSHYEPFNTNIPPKVSTFNKIEIRNNGVILGKNVIDSLIFTAGKTYTLDVAQSQTVNKYFQVIGNNCSPIELRSTVAGNKAIVNMNGGVVLGDFIQMRDQRGVGSTKFFAGANSTNINNSNENWIFDSPVDYVDEGILGKDVVLCKNNSLTLDANTYNTSERYLWSNGSTQATLPVNRAGTYHVAVTYGNGCVLRDTVRILPADDFTPNLINDTTLCSGQSLVLDADLNLVGATYQWQDGSTSASINATQAGKYKVIVELSGCTATDSTTVRIISPAAINLGRDTTICDGQSLTLDASKAGGRTYLWSDGSTADTLRASTAGLFWVEVNDGQCTARDSIVISVLPSLGLSLGRDTSFCEAASFDLRSNLGNAVYRWQDGSSNATFRATTAGVYWLEATANGCTERDSINLVIQALPRFELGGDTTLCVGAIFNLVGQVNTPGNVTYRWSTGSTNSGINVQSGGVYTLTTTLNTCTFSDQRRFNFNQGPSFELGVNRGFCIGEAYTMDVANIGATYLWNTGATASRIRVTQTNTYYVDVSLNGCTKRDSILVSFAPTFRYSLGRDTTLCAGESLLLNASRVNATYRWNNGNTTATRTLTQTETVWSDVTVEGCRVRDSIKVQFIDLPRGLLGRDTSLCDGQSLPLQVNVPGATIRWQDNSSANIFTVTQGGLYSVRASAGRCSVADSIRVDYKPIPLFSLGRDTILCNNETLNLNPSVAGGTYRWNDGQSTISRQINQSGTYSLAIDLNGCSRSDTVAVQVVNLPPRLLANDTTLCEGRTLTLQLQVPGVNYLWQDGSNTPRFVVNSAGTYWAQASAGRCQIRDSIQIGYNPLPRFNLGKDTVLCSGENLTLLAFTGADQVIWNTGSSPSPSISVTNTGVYSARAILNNCSFADSIKVDVKAIPTVTLGPDTLVCDDKPHLLRASASTGAQLLWQDGSSQSSLSTTTPGTYWVRASNDRCASSDSLELSFRQCIVFKAFTPNAFSPNGNTTNDVFRPLINEFVQVNGYELQVFDRWGGQVFRSTDINTGWDGLIRGQQAPQGVYIYWFKIEYVDDKGAGSELIRGEVSLIR</sequence>
<gene>
    <name evidence="2" type="ordered locus">Halhy_0214</name>
</gene>
<feature type="chain" id="PRO_5003310263" description="T9SS type B sorting domain-containing protein" evidence="1">
    <location>
        <begin position="21"/>
        <end position="2062"/>
    </location>
</feature>
<dbReference type="eggNOG" id="COG3386">
    <property type="taxonomic scope" value="Bacteria"/>
</dbReference>
<dbReference type="KEGG" id="hhy:Halhy_0214"/>
<dbReference type="EMBL" id="CP002691">
    <property type="protein sequence ID" value="AEE48127.1"/>
    <property type="molecule type" value="Genomic_DNA"/>
</dbReference>
<reference evidence="2 3" key="1">
    <citation type="journal article" date="2011" name="Stand. Genomic Sci.">
        <title>Complete genome sequence of Haliscomenobacter hydrossis type strain (O).</title>
        <authorList>
            <consortium name="US DOE Joint Genome Institute (JGI-PGF)"/>
            <person name="Daligault H."/>
            <person name="Lapidus A."/>
            <person name="Zeytun A."/>
            <person name="Nolan M."/>
            <person name="Lucas S."/>
            <person name="Del Rio T.G."/>
            <person name="Tice H."/>
            <person name="Cheng J.F."/>
            <person name="Tapia R."/>
            <person name="Han C."/>
            <person name="Goodwin L."/>
            <person name="Pitluck S."/>
            <person name="Liolios K."/>
            <person name="Pagani I."/>
            <person name="Ivanova N."/>
            <person name="Huntemann M."/>
            <person name="Mavromatis K."/>
            <person name="Mikhailova N."/>
            <person name="Pati A."/>
            <person name="Chen A."/>
            <person name="Palaniappan K."/>
            <person name="Land M."/>
            <person name="Hauser L."/>
            <person name="Brambilla E.M."/>
            <person name="Rohde M."/>
            <person name="Verbarg S."/>
            <person name="Goker M."/>
            <person name="Bristow J."/>
            <person name="Eisen J.A."/>
            <person name="Markowitz V."/>
            <person name="Hugenholtz P."/>
            <person name="Kyrpides N.C."/>
            <person name="Klenk H.P."/>
            <person name="Woyke T."/>
        </authorList>
    </citation>
    <scope>NUCLEOTIDE SEQUENCE [LARGE SCALE GENOMIC DNA]</scope>
    <source>
        <strain evidence="3">ATCC 27775 / DSM 1100 / LMG 10767 / O</strain>
    </source>
</reference>
<dbReference type="eggNOG" id="COG3291">
    <property type="taxonomic scope" value="Bacteria"/>
</dbReference>
<organism evidence="2 3">
    <name type="scientific">Haliscomenobacter hydrossis (strain ATCC 27775 / DSM 1100 / LMG 10767 / O)</name>
    <dbReference type="NCBI Taxonomy" id="760192"/>
    <lineage>
        <taxon>Bacteria</taxon>
        <taxon>Pseudomonadati</taxon>
        <taxon>Bacteroidota</taxon>
        <taxon>Saprospiria</taxon>
        <taxon>Saprospirales</taxon>
        <taxon>Haliscomenobacteraceae</taxon>
        <taxon>Haliscomenobacter</taxon>
    </lineage>
</organism>